<evidence type="ECO:0000313" key="8">
    <source>
        <dbReference type="Proteomes" id="UP000589485"/>
    </source>
</evidence>
<keyword evidence="8" id="KW-1185">Reference proteome</keyword>
<dbReference type="EMBL" id="VZSY01000947">
    <property type="protein sequence ID" value="NXA13206.1"/>
    <property type="molecule type" value="Genomic_DNA"/>
</dbReference>
<feature type="domain" description="UPAR/Ly6" evidence="5">
    <location>
        <begin position="98"/>
        <end position="154"/>
    </location>
</feature>
<feature type="domain" description="Phospholipase A2 inhibitor N-terminal" evidence="6">
    <location>
        <begin position="4"/>
        <end position="84"/>
    </location>
</feature>
<dbReference type="SUPFAM" id="SSF57302">
    <property type="entry name" value="Snake toxin-like"/>
    <property type="match status" value="2"/>
</dbReference>
<proteinExistence type="inferred from homology"/>
<dbReference type="Proteomes" id="UP000589485">
    <property type="component" value="Unassembled WGS sequence"/>
</dbReference>
<evidence type="ECO:0000259" key="6">
    <source>
        <dbReference type="Pfam" id="PF02988"/>
    </source>
</evidence>
<dbReference type="CDD" id="cd23588">
    <property type="entry name" value="TFP_LU_ECD_PLIG"/>
    <property type="match status" value="1"/>
</dbReference>
<comment type="caution">
    <text evidence="7">The sequence shown here is derived from an EMBL/GenBank/DDBJ whole genome shotgun (WGS) entry which is preliminary data.</text>
</comment>
<dbReference type="Pfam" id="PF00021">
    <property type="entry name" value="UPAR_LY6"/>
    <property type="match status" value="1"/>
</dbReference>
<dbReference type="CDD" id="cd23572">
    <property type="entry name" value="TFP_LU_ECD_PINLYP_rpt2"/>
    <property type="match status" value="1"/>
</dbReference>
<dbReference type="Gene3D" id="2.10.60.10">
    <property type="entry name" value="CD59"/>
    <property type="match status" value="2"/>
</dbReference>
<evidence type="ECO:0000313" key="7">
    <source>
        <dbReference type="EMBL" id="NXA13206.1"/>
    </source>
</evidence>
<comment type="subcellular location">
    <subcellularLocation>
        <location evidence="1">Secreted</location>
    </subcellularLocation>
</comment>
<evidence type="ECO:0000256" key="3">
    <source>
        <dbReference type="ARBA" id="ARBA00022525"/>
    </source>
</evidence>
<evidence type="ECO:0000256" key="4">
    <source>
        <dbReference type="ARBA" id="ARBA00023157"/>
    </source>
</evidence>
<keyword evidence="4" id="KW-1015">Disulfide bond</keyword>
<sequence length="212" mass="22534">TCLQCEVCHGIGKSCSGPMKTCTGGEDTCGIFLHEVLVGGMTIHSSIKSCLSSNMCHSSPVTMNYGKVKAKSGMACCTGDDCRTVSVSLLPDNNVPNGYQCPACYTLDSFQCTTEIINCTGSETQCVDLAGSMNSGGLSMKGAMKGCTTVSECRIAGDGKSTLGSLDMRLNWFNCAPAFRQPLDNKLIFAFAPQHTVFFPLLLGFVLEKLLF</sequence>
<dbReference type="Pfam" id="PF02988">
    <property type="entry name" value="PLA2_inh"/>
    <property type="match status" value="1"/>
</dbReference>
<gene>
    <name evidence="7" type="primary">Pligb</name>
    <name evidence="7" type="ORF">SAPAEN_R01113</name>
</gene>
<dbReference type="GO" id="GO:0004859">
    <property type="term" value="F:phospholipase inhibitor activity"/>
    <property type="evidence" value="ECO:0007669"/>
    <property type="project" value="InterPro"/>
</dbReference>
<dbReference type="OrthoDB" id="9907178at2759"/>
<feature type="non-terminal residue" evidence="7">
    <location>
        <position position="212"/>
    </location>
</feature>
<accession>A0A7K7T9W5</accession>
<dbReference type="InterPro" id="IPR050918">
    <property type="entry name" value="CNF-like_PLA2_Inhibitor"/>
</dbReference>
<protein>
    <submittedName>
        <fullName evidence="7">PLIGB inhibitor</fullName>
    </submittedName>
</protein>
<comment type="similarity">
    <text evidence="2">Belongs to the CNF-like-inhibitor family.</text>
</comment>
<evidence type="ECO:0000259" key="5">
    <source>
        <dbReference type="Pfam" id="PF00021"/>
    </source>
</evidence>
<dbReference type="AlphaFoldDB" id="A0A7K7T9W5"/>
<dbReference type="PANTHER" id="PTHR20914:SF30">
    <property type="entry name" value="LY6_PLAUR DOMAIN CONTAINING 9"/>
    <property type="match status" value="1"/>
</dbReference>
<dbReference type="GO" id="GO:0005576">
    <property type="term" value="C:extracellular region"/>
    <property type="evidence" value="ECO:0007669"/>
    <property type="project" value="UniProtKB-SubCell"/>
</dbReference>
<feature type="non-terminal residue" evidence="7">
    <location>
        <position position="1"/>
    </location>
</feature>
<dbReference type="InterPro" id="IPR016054">
    <property type="entry name" value="LY6_UPA_recep-like"/>
</dbReference>
<dbReference type="PANTHER" id="PTHR20914">
    <property type="entry name" value="LY6/PLAUR DOMAIN-CONTAINING PROTEIN 8"/>
    <property type="match status" value="1"/>
</dbReference>
<dbReference type="GO" id="GO:0030154">
    <property type="term" value="P:cell differentiation"/>
    <property type="evidence" value="ECO:0007669"/>
    <property type="project" value="UniProtKB-ARBA"/>
</dbReference>
<evidence type="ECO:0000256" key="1">
    <source>
        <dbReference type="ARBA" id="ARBA00004613"/>
    </source>
</evidence>
<evidence type="ECO:0000256" key="2">
    <source>
        <dbReference type="ARBA" id="ARBA00006570"/>
    </source>
</evidence>
<dbReference type="InterPro" id="IPR045860">
    <property type="entry name" value="Snake_toxin-like_sf"/>
</dbReference>
<name>A0A7K7T9W5_9TYRA</name>
<reference evidence="7 8" key="1">
    <citation type="submission" date="2019-09" db="EMBL/GenBank/DDBJ databases">
        <title>Bird 10,000 Genomes (B10K) Project - Family phase.</title>
        <authorList>
            <person name="Zhang G."/>
        </authorList>
    </citation>
    <scope>NUCLEOTIDE SEQUENCE [LARGE SCALE GENOMIC DNA]</scope>
    <source>
        <strain evidence="7">B10K-DU-030-41</strain>
        <tissue evidence="7">Muscle</tissue>
    </source>
</reference>
<organism evidence="7 8">
    <name type="scientific">Sapayoa aenigma</name>
    <name type="common">broad-billed sapayoa</name>
    <dbReference type="NCBI Taxonomy" id="239371"/>
    <lineage>
        <taxon>Eukaryota</taxon>
        <taxon>Metazoa</taxon>
        <taxon>Chordata</taxon>
        <taxon>Craniata</taxon>
        <taxon>Vertebrata</taxon>
        <taxon>Euteleostomi</taxon>
        <taxon>Archelosauria</taxon>
        <taxon>Archosauria</taxon>
        <taxon>Dinosauria</taxon>
        <taxon>Saurischia</taxon>
        <taxon>Theropoda</taxon>
        <taxon>Coelurosauria</taxon>
        <taxon>Aves</taxon>
        <taxon>Neognathae</taxon>
        <taxon>Neoaves</taxon>
        <taxon>Telluraves</taxon>
        <taxon>Australaves</taxon>
        <taxon>Passeriformes</taxon>
        <taxon>Tyrannidae</taxon>
        <taxon>Sapayoa</taxon>
    </lineage>
</organism>
<keyword evidence="3" id="KW-0964">Secreted</keyword>
<dbReference type="InterPro" id="IPR004126">
    <property type="entry name" value="PLipase_A2_inh_N"/>
</dbReference>